<comment type="caution">
    <text evidence="3">The sequence shown here is derived from an EMBL/GenBank/DDBJ whole genome shotgun (WGS) entry which is preliminary data.</text>
</comment>
<sequence>MKQLHESLWVGHRGIWATFAKLKERYWWKNMYRDVVPFVESCMTCQMYSNIRHRDGLHPTYPLAIHFKWVVDLVTMPIGLWQMRYLVLITADRGELDTKEASEFFQRYGVKLALTTTYYPEGNAKSERGHPPIVKALVKACNGRAKEWPRLLPFALWADRTMHSSVIGYMPAKLMQGQKPIMPVEEQVALERLRVARVKNKERFDAQHKLRPRDIKEGDWVLVYDNSLDNQHSAFRKFSKHWFGPYVVVRVNDNATYVLRELDGTQLRIPITGKRVKIFKRRDGQLDDLNGMDPDGFTWERDSDDEEERDGELPLEEDCDY</sequence>
<reference evidence="3 4" key="1">
    <citation type="submission" date="2024-09" db="EMBL/GenBank/DDBJ databases">
        <title>Chromosome-scale assembly of Riccia fluitans.</title>
        <authorList>
            <person name="Paukszto L."/>
            <person name="Sawicki J."/>
            <person name="Karawczyk K."/>
            <person name="Piernik-Szablinska J."/>
            <person name="Szczecinska M."/>
            <person name="Mazdziarz M."/>
        </authorList>
    </citation>
    <scope>NUCLEOTIDE SEQUENCE [LARGE SCALE GENOMIC DNA]</scope>
    <source>
        <strain evidence="3">Rf_01</strain>
        <tissue evidence="3">Aerial parts of the thallus</tissue>
    </source>
</reference>
<protein>
    <recommendedName>
        <fullName evidence="2">Integrase zinc-binding domain-containing protein</fullName>
    </recommendedName>
</protein>
<dbReference type="SUPFAM" id="SSF53098">
    <property type="entry name" value="Ribonuclease H-like"/>
    <property type="match status" value="1"/>
</dbReference>
<proteinExistence type="predicted"/>
<dbReference type="InterPro" id="IPR012337">
    <property type="entry name" value="RNaseH-like_sf"/>
</dbReference>
<gene>
    <name evidence="3" type="ORF">R1flu_011818</name>
</gene>
<dbReference type="AlphaFoldDB" id="A0ABD1Z8V6"/>
<keyword evidence="4" id="KW-1185">Reference proteome</keyword>
<feature type="domain" description="Integrase zinc-binding" evidence="2">
    <location>
        <begin position="1"/>
        <end position="48"/>
    </location>
</feature>
<dbReference type="InterPro" id="IPR050951">
    <property type="entry name" value="Retrovirus_Pol_polyprotein"/>
</dbReference>
<dbReference type="Proteomes" id="UP001605036">
    <property type="component" value="Unassembled WGS sequence"/>
</dbReference>
<dbReference type="PANTHER" id="PTHR37984">
    <property type="entry name" value="PROTEIN CBG26694"/>
    <property type="match status" value="1"/>
</dbReference>
<feature type="compositionally biased region" description="Acidic residues" evidence="1">
    <location>
        <begin position="302"/>
        <end position="321"/>
    </location>
</feature>
<accession>A0ABD1Z8V6</accession>
<feature type="region of interest" description="Disordered" evidence="1">
    <location>
        <begin position="292"/>
        <end position="321"/>
    </location>
</feature>
<dbReference type="Gene3D" id="1.10.340.70">
    <property type="match status" value="1"/>
</dbReference>
<dbReference type="InterPro" id="IPR036397">
    <property type="entry name" value="RNaseH_sf"/>
</dbReference>
<evidence type="ECO:0000256" key="1">
    <source>
        <dbReference type="SAM" id="MobiDB-lite"/>
    </source>
</evidence>
<dbReference type="Pfam" id="PF17921">
    <property type="entry name" value="Integrase_H2C2"/>
    <property type="match status" value="1"/>
</dbReference>
<dbReference type="EMBL" id="JBHFFA010000002">
    <property type="protein sequence ID" value="KAL2644231.1"/>
    <property type="molecule type" value="Genomic_DNA"/>
</dbReference>
<name>A0ABD1Z8V6_9MARC</name>
<dbReference type="Gene3D" id="3.30.420.10">
    <property type="entry name" value="Ribonuclease H-like superfamily/Ribonuclease H"/>
    <property type="match status" value="1"/>
</dbReference>
<evidence type="ECO:0000313" key="3">
    <source>
        <dbReference type="EMBL" id="KAL2644231.1"/>
    </source>
</evidence>
<evidence type="ECO:0000259" key="2">
    <source>
        <dbReference type="Pfam" id="PF17921"/>
    </source>
</evidence>
<dbReference type="PANTHER" id="PTHR37984:SF5">
    <property type="entry name" value="PROTEIN NYNRIN-LIKE"/>
    <property type="match status" value="1"/>
</dbReference>
<evidence type="ECO:0000313" key="4">
    <source>
        <dbReference type="Proteomes" id="UP001605036"/>
    </source>
</evidence>
<dbReference type="InterPro" id="IPR041588">
    <property type="entry name" value="Integrase_H2C2"/>
</dbReference>
<organism evidence="3 4">
    <name type="scientific">Riccia fluitans</name>
    <dbReference type="NCBI Taxonomy" id="41844"/>
    <lineage>
        <taxon>Eukaryota</taxon>
        <taxon>Viridiplantae</taxon>
        <taxon>Streptophyta</taxon>
        <taxon>Embryophyta</taxon>
        <taxon>Marchantiophyta</taxon>
        <taxon>Marchantiopsida</taxon>
        <taxon>Marchantiidae</taxon>
        <taxon>Marchantiales</taxon>
        <taxon>Ricciaceae</taxon>
        <taxon>Riccia</taxon>
    </lineage>
</organism>